<accession>C6SB04</accession>
<dbReference type="AlphaFoldDB" id="C6SB04"/>
<proteinExistence type="predicted"/>
<evidence type="ECO:0000313" key="1">
    <source>
        <dbReference type="EMBL" id="CBA04435.1"/>
    </source>
</evidence>
<name>C6SB04_NEIME</name>
<organism evidence="1">
    <name type="scientific">Neisseria meningitidis alpha153</name>
    <dbReference type="NCBI Taxonomy" id="663926"/>
    <lineage>
        <taxon>Bacteria</taxon>
        <taxon>Pseudomonadati</taxon>
        <taxon>Pseudomonadota</taxon>
        <taxon>Betaproteobacteria</taxon>
        <taxon>Neisseriales</taxon>
        <taxon>Neisseriaceae</taxon>
        <taxon>Neisseria</taxon>
    </lineage>
</organism>
<reference evidence="1" key="1">
    <citation type="journal article" date="2008" name="Proc. Natl. Acad. Sci. U.S.A.">
        <title>Whole-genome comparison of disease and carriage strains provides insights into virulence evolution in Neisseria meningitidis.</title>
        <authorList>
            <person name="Schoen C."/>
            <person name="Blom J."/>
            <person name="Claus H."/>
            <person name="Schramm-Glueck A."/>
            <person name="Brandt P."/>
            <person name="Mueller T."/>
            <person name="Goesmann A."/>
            <person name="Joseph B."/>
            <person name="Konietzny S."/>
            <person name="Kurzai O."/>
            <person name="Schmitt C."/>
            <person name="Friedrich T."/>
            <person name="Linke B."/>
            <person name="Vogel U."/>
            <person name="Frosch M."/>
        </authorList>
    </citation>
    <scope>NUCLEOTIDE SEQUENCE</scope>
    <source>
        <strain evidence="1">Alpha153</strain>
    </source>
</reference>
<dbReference type="EMBL" id="AM889137">
    <property type="protein sequence ID" value="CBA04435.1"/>
    <property type="molecule type" value="Genomic_DNA"/>
</dbReference>
<protein>
    <submittedName>
        <fullName evidence="1">Uncharacterized protein</fullName>
    </submittedName>
</protein>
<gene>
    <name evidence="1" type="ORF">NME_0464</name>
</gene>
<sequence length="36" mass="4151">MPSEQTAVRPNIGRNVEIARYSNGKPLFWHDLIKVL</sequence>